<comment type="subcellular location">
    <subcellularLocation>
        <location evidence="1">Cytoplasm</location>
    </subcellularLocation>
</comment>
<comment type="caution">
    <text evidence="7">The sequence shown here is derived from an EMBL/GenBank/DDBJ whole genome shotgun (WGS) entry which is preliminary data.</text>
</comment>
<gene>
    <name evidence="7" type="ORF">KP509_01G004100</name>
</gene>
<dbReference type="Proteomes" id="UP000825935">
    <property type="component" value="Chromosome 1"/>
</dbReference>
<dbReference type="AlphaFoldDB" id="A0A8T2VH11"/>
<accession>A0A8T2VH11</accession>
<dbReference type="GO" id="GO:0005737">
    <property type="term" value="C:cytoplasm"/>
    <property type="evidence" value="ECO:0007669"/>
    <property type="project" value="UniProtKB-SubCell"/>
</dbReference>
<dbReference type="InterPro" id="IPR051426">
    <property type="entry name" value="Peflin/Sorcin_CaBP"/>
</dbReference>
<dbReference type="GO" id="GO:0048306">
    <property type="term" value="F:calcium-dependent protein binding"/>
    <property type="evidence" value="ECO:0007669"/>
    <property type="project" value="UniProtKB-ARBA"/>
</dbReference>
<dbReference type="Gene3D" id="1.10.238.10">
    <property type="entry name" value="EF-hand"/>
    <property type="match status" value="1"/>
</dbReference>
<dbReference type="SUPFAM" id="SSF47473">
    <property type="entry name" value="EF-hand"/>
    <property type="match status" value="1"/>
</dbReference>
<evidence type="ECO:0000256" key="4">
    <source>
        <dbReference type="ARBA" id="ARBA00022737"/>
    </source>
</evidence>
<dbReference type="PANTHER" id="PTHR46212:SF3">
    <property type="entry name" value="GH27120P"/>
    <property type="match status" value="1"/>
</dbReference>
<feature type="domain" description="EF-hand" evidence="6">
    <location>
        <begin position="2"/>
        <end position="37"/>
    </location>
</feature>
<dbReference type="InterPro" id="IPR002048">
    <property type="entry name" value="EF_hand_dom"/>
</dbReference>
<evidence type="ECO:0000313" key="8">
    <source>
        <dbReference type="Proteomes" id="UP000825935"/>
    </source>
</evidence>
<dbReference type="InterPro" id="IPR011992">
    <property type="entry name" value="EF-hand-dom_pair"/>
</dbReference>
<sequence length="169" mass="19713">MAQDDDLMIFFQAVDTDNSGMINENELQEALAAGNLHFQKSVVSQMIKLYDRDHNGSMSYPEFVSLYKFLSKVQESYYKYERNQNFVELNDVYLALQEAGYRLDQPAFYTACQSFDKKKQGKFRLDDYISLCIFLQSARNLFGAFDTQREGRISLDFNQFVYCAANLRL</sequence>
<evidence type="ECO:0000259" key="6">
    <source>
        <dbReference type="PROSITE" id="PS50222"/>
    </source>
</evidence>
<evidence type="ECO:0000256" key="5">
    <source>
        <dbReference type="ARBA" id="ARBA00022837"/>
    </source>
</evidence>
<dbReference type="GO" id="GO:0005509">
    <property type="term" value="F:calcium ion binding"/>
    <property type="evidence" value="ECO:0007669"/>
    <property type="project" value="InterPro"/>
</dbReference>
<feature type="domain" description="EF-hand" evidence="6">
    <location>
        <begin position="38"/>
        <end position="73"/>
    </location>
</feature>
<organism evidence="7 8">
    <name type="scientific">Ceratopteris richardii</name>
    <name type="common">Triangle waterfern</name>
    <dbReference type="NCBI Taxonomy" id="49495"/>
    <lineage>
        <taxon>Eukaryota</taxon>
        <taxon>Viridiplantae</taxon>
        <taxon>Streptophyta</taxon>
        <taxon>Embryophyta</taxon>
        <taxon>Tracheophyta</taxon>
        <taxon>Polypodiopsida</taxon>
        <taxon>Polypodiidae</taxon>
        <taxon>Polypodiales</taxon>
        <taxon>Pteridineae</taxon>
        <taxon>Pteridaceae</taxon>
        <taxon>Parkerioideae</taxon>
        <taxon>Ceratopteris</taxon>
    </lineage>
</organism>
<dbReference type="PANTHER" id="PTHR46212">
    <property type="entry name" value="PEFLIN"/>
    <property type="match status" value="1"/>
</dbReference>
<keyword evidence="3" id="KW-0479">Metal-binding</keyword>
<dbReference type="PROSITE" id="PS00018">
    <property type="entry name" value="EF_HAND_1"/>
    <property type="match status" value="2"/>
</dbReference>
<keyword evidence="4" id="KW-0677">Repeat</keyword>
<dbReference type="EMBL" id="CM035406">
    <property type="protein sequence ID" value="KAH7445354.1"/>
    <property type="molecule type" value="Genomic_DNA"/>
</dbReference>
<evidence type="ECO:0000313" key="7">
    <source>
        <dbReference type="EMBL" id="KAH7445354.1"/>
    </source>
</evidence>
<protein>
    <recommendedName>
        <fullName evidence="6">EF-hand domain-containing protein</fullName>
    </recommendedName>
</protein>
<name>A0A8T2VH11_CERRI</name>
<evidence type="ECO:0000256" key="1">
    <source>
        <dbReference type="ARBA" id="ARBA00004496"/>
    </source>
</evidence>
<dbReference type="SMART" id="SM00054">
    <property type="entry name" value="EFh"/>
    <property type="match status" value="2"/>
</dbReference>
<keyword evidence="5" id="KW-0106">Calcium</keyword>
<dbReference type="InterPro" id="IPR018247">
    <property type="entry name" value="EF_Hand_1_Ca_BS"/>
</dbReference>
<dbReference type="OrthoDB" id="186625at2759"/>
<keyword evidence="8" id="KW-1185">Reference proteome</keyword>
<proteinExistence type="predicted"/>
<keyword evidence="2" id="KW-0963">Cytoplasm</keyword>
<evidence type="ECO:0000256" key="3">
    <source>
        <dbReference type="ARBA" id="ARBA00022723"/>
    </source>
</evidence>
<evidence type="ECO:0000256" key="2">
    <source>
        <dbReference type="ARBA" id="ARBA00022490"/>
    </source>
</evidence>
<dbReference type="Pfam" id="PF13499">
    <property type="entry name" value="EF-hand_7"/>
    <property type="match status" value="1"/>
</dbReference>
<reference evidence="7" key="1">
    <citation type="submission" date="2021-08" db="EMBL/GenBank/DDBJ databases">
        <title>WGS assembly of Ceratopteris richardii.</title>
        <authorList>
            <person name="Marchant D.B."/>
            <person name="Chen G."/>
            <person name="Jenkins J."/>
            <person name="Shu S."/>
            <person name="Leebens-Mack J."/>
            <person name="Grimwood J."/>
            <person name="Schmutz J."/>
            <person name="Soltis P."/>
            <person name="Soltis D."/>
            <person name="Chen Z.-H."/>
        </authorList>
    </citation>
    <scope>NUCLEOTIDE SEQUENCE</scope>
    <source>
        <strain evidence="7">Whitten #5841</strain>
        <tissue evidence="7">Leaf</tissue>
    </source>
</reference>
<dbReference type="CDD" id="cd16185">
    <property type="entry name" value="EFh_PEF_ALG-2_like"/>
    <property type="match status" value="1"/>
</dbReference>
<dbReference type="PROSITE" id="PS50222">
    <property type="entry name" value="EF_HAND_2"/>
    <property type="match status" value="2"/>
</dbReference>
<dbReference type="OMA" id="LNQFIYC"/>